<organism evidence="1 2">
    <name type="scientific">Neofusicoccum parvum</name>
    <dbReference type="NCBI Taxonomy" id="310453"/>
    <lineage>
        <taxon>Eukaryota</taxon>
        <taxon>Fungi</taxon>
        <taxon>Dikarya</taxon>
        <taxon>Ascomycota</taxon>
        <taxon>Pezizomycotina</taxon>
        <taxon>Dothideomycetes</taxon>
        <taxon>Dothideomycetes incertae sedis</taxon>
        <taxon>Botryosphaeriales</taxon>
        <taxon>Botryosphaeriaceae</taxon>
        <taxon>Neofusicoccum</taxon>
    </lineage>
</organism>
<comment type="caution">
    <text evidence="1">The sequence shown here is derived from an EMBL/GenBank/DDBJ whole genome shotgun (WGS) entry which is preliminary data.</text>
</comment>
<accession>A0ACB5S4G7</accession>
<evidence type="ECO:0000313" key="2">
    <source>
        <dbReference type="Proteomes" id="UP001165186"/>
    </source>
</evidence>
<proteinExistence type="predicted"/>
<evidence type="ECO:0000313" key="1">
    <source>
        <dbReference type="EMBL" id="GME27666.1"/>
    </source>
</evidence>
<protein>
    <submittedName>
        <fullName evidence="1">5-oxoprolinase</fullName>
    </submittedName>
</protein>
<sequence length="128" mass="14167">MMRLHPLLLLQGLLLLGEFAAAFTTPQIPPAQDLTENSDPTVFTPHTDCTKWLQKKNDSILYPFGRNESTSGAGALMQCLARDEAAGYRSMIKDIYVIYPSVGTGRDDQNEPLKRIIEMLPASSLTVQ</sequence>
<dbReference type="Proteomes" id="UP001165186">
    <property type="component" value="Unassembled WGS sequence"/>
</dbReference>
<name>A0ACB5S4G7_9PEZI</name>
<gene>
    <name evidence="1" type="primary">g9925</name>
    <name evidence="1" type="ORF">NpPPO83_00009925</name>
</gene>
<reference evidence="1" key="1">
    <citation type="submission" date="2024-09" db="EMBL/GenBank/DDBJ databases">
        <title>Draft Genome Sequences of Neofusicoccum parvum.</title>
        <authorList>
            <person name="Ashida A."/>
            <person name="Camagna M."/>
            <person name="Tanaka A."/>
            <person name="Takemoto D."/>
        </authorList>
    </citation>
    <scope>NUCLEOTIDE SEQUENCE</scope>
    <source>
        <strain evidence="1">PPO83</strain>
    </source>
</reference>
<dbReference type="EMBL" id="BSXG01000039">
    <property type="protein sequence ID" value="GME27666.1"/>
    <property type="molecule type" value="Genomic_DNA"/>
</dbReference>
<keyword evidence="2" id="KW-1185">Reference proteome</keyword>